<dbReference type="eggNOG" id="COG3829">
    <property type="taxonomic scope" value="Bacteria"/>
</dbReference>
<protein>
    <submittedName>
        <fullName evidence="5">PAS domain-containing protein</fullName>
    </submittedName>
</protein>
<dbReference type="InterPro" id="IPR035965">
    <property type="entry name" value="PAS-like_dom_sf"/>
</dbReference>
<dbReference type="Gene3D" id="3.30.450.20">
    <property type="entry name" value="PAS domain"/>
    <property type="match status" value="1"/>
</dbReference>
<evidence type="ECO:0000256" key="1">
    <source>
        <dbReference type="ARBA" id="ARBA00022630"/>
    </source>
</evidence>
<organism evidence="5 6">
    <name type="scientific">Bizionia argentinensis JUB59</name>
    <dbReference type="NCBI Taxonomy" id="1046627"/>
    <lineage>
        <taxon>Bacteria</taxon>
        <taxon>Pseudomonadati</taxon>
        <taxon>Bacteroidota</taxon>
        <taxon>Flavobacteriia</taxon>
        <taxon>Flavobacteriales</taxon>
        <taxon>Flavobacteriaceae</taxon>
        <taxon>Bizionia</taxon>
    </lineage>
</organism>
<gene>
    <name evidence="5" type="ORF">BZARG_2012</name>
</gene>
<dbReference type="InterPro" id="IPR000014">
    <property type="entry name" value="PAS"/>
</dbReference>
<dbReference type="OrthoDB" id="5760647at2"/>
<evidence type="ECO:0000313" key="6">
    <source>
        <dbReference type="Proteomes" id="UP000003730"/>
    </source>
</evidence>
<dbReference type="NCBIfam" id="TIGR00229">
    <property type="entry name" value="sensory_box"/>
    <property type="match status" value="1"/>
</dbReference>
<dbReference type="CDD" id="cd00130">
    <property type="entry name" value="PAS"/>
    <property type="match status" value="1"/>
</dbReference>
<accession>G2EF78</accession>
<name>G2EF78_9FLAO</name>
<sequence>MMCLDIYLSSLSDKEYKIIKPEIKPSKAKPMPLLSWDIFSQHYFNTLKNLKIEGDIEMVKAFGEKAKWKNEIDSIFKDQYFEALIITDVEQNILWVNEGFTEMTGYSKTFALNKKPHFLQGINTSTTTKQKIRENLSDLKPFTGIITNYRKDNSPYECEVKIIPMYSENVTHFLALERKVG</sequence>
<evidence type="ECO:0000313" key="5">
    <source>
        <dbReference type="EMBL" id="EGV42894.2"/>
    </source>
</evidence>
<reference evidence="5 6" key="1">
    <citation type="journal article" date="2008" name="Int. J. Syst. Evol. Microbiol.">
        <title>Bizionia argentinensis sp. nov., isolated from surface marine water in Antarctica.</title>
        <authorList>
            <person name="Bercovich A."/>
            <person name="Vazquez S.C."/>
            <person name="Yankilevich P."/>
            <person name="Coria S.H."/>
            <person name="Foti M."/>
            <person name="Hernandez E."/>
            <person name="Vidal A."/>
            <person name="Ruberto L."/>
            <person name="Melo C."/>
            <person name="Marenssi S."/>
            <person name="Criscuolo M."/>
            <person name="Memoli M."/>
            <person name="Arguelles M."/>
            <person name="Mac Cormack W.P."/>
        </authorList>
    </citation>
    <scope>NUCLEOTIDE SEQUENCE [LARGE SCALE GENOMIC DNA]</scope>
    <source>
        <strain evidence="5 6">JUB59</strain>
    </source>
</reference>
<keyword evidence="6" id="KW-1185">Reference proteome</keyword>
<evidence type="ECO:0000259" key="4">
    <source>
        <dbReference type="Pfam" id="PF13426"/>
    </source>
</evidence>
<feature type="domain" description="PAS" evidence="4">
    <location>
        <begin position="83"/>
        <end position="173"/>
    </location>
</feature>
<dbReference type="Pfam" id="PF13426">
    <property type="entry name" value="PAS_9"/>
    <property type="match status" value="1"/>
</dbReference>
<keyword evidence="1" id="KW-0285">Flavoprotein</keyword>
<dbReference type="AlphaFoldDB" id="G2EF78"/>
<dbReference type="PANTHER" id="PTHR47429">
    <property type="entry name" value="PROTEIN TWIN LOV 1"/>
    <property type="match status" value="1"/>
</dbReference>
<dbReference type="STRING" id="1046627.BZARG_2012"/>
<dbReference type="Proteomes" id="UP000003730">
    <property type="component" value="Unassembled WGS sequence"/>
</dbReference>
<keyword evidence="3" id="KW-0157">Chromophore</keyword>
<keyword evidence="2" id="KW-0288">FMN</keyword>
<dbReference type="PANTHER" id="PTHR47429:SF2">
    <property type="entry name" value="PROTEIN TWIN LOV 1"/>
    <property type="match status" value="1"/>
</dbReference>
<dbReference type="SUPFAM" id="SSF55785">
    <property type="entry name" value="PYP-like sensor domain (PAS domain)"/>
    <property type="match status" value="1"/>
</dbReference>
<dbReference type="EMBL" id="AFXZ01000038">
    <property type="protein sequence ID" value="EGV42894.2"/>
    <property type="molecule type" value="Genomic_DNA"/>
</dbReference>
<proteinExistence type="predicted"/>
<evidence type="ECO:0000256" key="3">
    <source>
        <dbReference type="ARBA" id="ARBA00022991"/>
    </source>
</evidence>
<evidence type="ECO:0000256" key="2">
    <source>
        <dbReference type="ARBA" id="ARBA00022643"/>
    </source>
</evidence>
<comment type="caution">
    <text evidence="5">The sequence shown here is derived from an EMBL/GenBank/DDBJ whole genome shotgun (WGS) entry which is preliminary data.</text>
</comment>